<feature type="compositionally biased region" description="Basic and acidic residues" evidence="1">
    <location>
        <begin position="296"/>
        <end position="329"/>
    </location>
</feature>
<gene>
    <name evidence="2" type="ORF">BJ322DRAFT_1025611</name>
</gene>
<evidence type="ECO:0000313" key="2">
    <source>
        <dbReference type="EMBL" id="KAF9777683.1"/>
    </source>
</evidence>
<feature type="compositionally biased region" description="Basic residues" evidence="1">
    <location>
        <begin position="272"/>
        <end position="284"/>
    </location>
</feature>
<feature type="region of interest" description="Disordered" evidence="1">
    <location>
        <begin position="52"/>
        <end position="341"/>
    </location>
</feature>
<feature type="compositionally biased region" description="Basic and acidic residues" evidence="1">
    <location>
        <begin position="189"/>
        <end position="215"/>
    </location>
</feature>
<feature type="compositionally biased region" description="Polar residues" evidence="1">
    <location>
        <begin position="63"/>
        <end position="76"/>
    </location>
</feature>
<evidence type="ECO:0000313" key="3">
    <source>
        <dbReference type="Proteomes" id="UP000736335"/>
    </source>
</evidence>
<feature type="compositionally biased region" description="Basic and acidic residues" evidence="1">
    <location>
        <begin position="1"/>
        <end position="12"/>
    </location>
</feature>
<proteinExistence type="predicted"/>
<name>A0A9P6H504_9AGAM</name>
<sequence length="341" mass="37993">MSIDKVREHTSEEAGGNRLAPRRARMMGKGEGRIRGGIAYIDQSRARRREVAEQRKWMERSGSRTNDCQSTNQNRESWLEGSGLIKKDAISDEGRRREEEPGGLEIRQPIGSAASVNSDRVANEATRNWITKEDRSEGRITNPTNNLGTGAKSTNEGKGITNSSERERVENGRTPVDQLWRGITEEAEGSTRKESRLLSQDEGKGSLREVREPKRATGCHRVSDNPSTSERSAAPDAMADETARKGRGLPNREGEEGKCRSFVGGATGRSASARRSRGTRKWKGWRWIAKPGGARRYNERVEEVDYPAGRDGREGREHDRPGDHDEGTDRAVGSQKLSERE</sequence>
<evidence type="ECO:0000256" key="1">
    <source>
        <dbReference type="SAM" id="MobiDB-lite"/>
    </source>
</evidence>
<reference evidence="2" key="2">
    <citation type="submission" date="2020-11" db="EMBL/GenBank/DDBJ databases">
        <authorList>
            <consortium name="DOE Joint Genome Institute"/>
            <person name="Kuo A."/>
            <person name="Miyauchi S."/>
            <person name="Kiss E."/>
            <person name="Drula E."/>
            <person name="Kohler A."/>
            <person name="Sanchez-Garcia M."/>
            <person name="Andreopoulos B."/>
            <person name="Barry K.W."/>
            <person name="Bonito G."/>
            <person name="Buee M."/>
            <person name="Carver A."/>
            <person name="Chen C."/>
            <person name="Cichocki N."/>
            <person name="Clum A."/>
            <person name="Culley D."/>
            <person name="Crous P.W."/>
            <person name="Fauchery L."/>
            <person name="Girlanda M."/>
            <person name="Hayes R."/>
            <person name="Keri Z."/>
            <person name="Labutti K."/>
            <person name="Lipzen A."/>
            <person name="Lombard V."/>
            <person name="Magnuson J."/>
            <person name="Maillard F."/>
            <person name="Morin E."/>
            <person name="Murat C."/>
            <person name="Nolan M."/>
            <person name="Ohm R."/>
            <person name="Pangilinan J."/>
            <person name="Pereira M."/>
            <person name="Perotto S."/>
            <person name="Peter M."/>
            <person name="Riley R."/>
            <person name="Sitrit Y."/>
            <person name="Stielow B."/>
            <person name="Szollosi G."/>
            <person name="Zifcakova L."/>
            <person name="Stursova M."/>
            <person name="Spatafora J.W."/>
            <person name="Tedersoo L."/>
            <person name="Vaario L.-M."/>
            <person name="Yamada A."/>
            <person name="Yan M."/>
            <person name="Wang P."/>
            <person name="Xu J."/>
            <person name="Bruns T."/>
            <person name="Baldrian P."/>
            <person name="Vilgalys R."/>
            <person name="Henrissat B."/>
            <person name="Grigoriev I.V."/>
            <person name="Hibbett D."/>
            <person name="Nagy L.G."/>
            <person name="Martin F.M."/>
        </authorList>
    </citation>
    <scope>NUCLEOTIDE SEQUENCE</scope>
    <source>
        <strain evidence="2">UH-Tt-Lm1</strain>
    </source>
</reference>
<reference evidence="2" key="1">
    <citation type="journal article" date="2020" name="Nat. Commun.">
        <title>Large-scale genome sequencing of mycorrhizal fungi provides insights into the early evolution of symbiotic traits.</title>
        <authorList>
            <person name="Miyauchi S."/>
            <person name="Kiss E."/>
            <person name="Kuo A."/>
            <person name="Drula E."/>
            <person name="Kohler A."/>
            <person name="Sanchez-Garcia M."/>
            <person name="Morin E."/>
            <person name="Andreopoulos B."/>
            <person name="Barry K.W."/>
            <person name="Bonito G."/>
            <person name="Buee M."/>
            <person name="Carver A."/>
            <person name="Chen C."/>
            <person name="Cichocki N."/>
            <person name="Clum A."/>
            <person name="Culley D."/>
            <person name="Crous P.W."/>
            <person name="Fauchery L."/>
            <person name="Girlanda M."/>
            <person name="Hayes R.D."/>
            <person name="Keri Z."/>
            <person name="LaButti K."/>
            <person name="Lipzen A."/>
            <person name="Lombard V."/>
            <person name="Magnuson J."/>
            <person name="Maillard F."/>
            <person name="Murat C."/>
            <person name="Nolan M."/>
            <person name="Ohm R.A."/>
            <person name="Pangilinan J."/>
            <person name="Pereira M.F."/>
            <person name="Perotto S."/>
            <person name="Peter M."/>
            <person name="Pfister S."/>
            <person name="Riley R."/>
            <person name="Sitrit Y."/>
            <person name="Stielow J.B."/>
            <person name="Szollosi G."/>
            <person name="Zifcakova L."/>
            <person name="Stursova M."/>
            <person name="Spatafora J.W."/>
            <person name="Tedersoo L."/>
            <person name="Vaario L.M."/>
            <person name="Yamada A."/>
            <person name="Yan M."/>
            <person name="Wang P."/>
            <person name="Xu J."/>
            <person name="Bruns T."/>
            <person name="Baldrian P."/>
            <person name="Vilgalys R."/>
            <person name="Dunand C."/>
            <person name="Henrissat B."/>
            <person name="Grigoriev I.V."/>
            <person name="Hibbett D."/>
            <person name="Nagy L.G."/>
            <person name="Martin F.M."/>
        </authorList>
    </citation>
    <scope>NUCLEOTIDE SEQUENCE</scope>
    <source>
        <strain evidence="2">UH-Tt-Lm1</strain>
    </source>
</reference>
<feature type="compositionally biased region" description="Polar residues" evidence="1">
    <location>
        <begin position="114"/>
        <end position="129"/>
    </location>
</feature>
<comment type="caution">
    <text evidence="2">The sequence shown here is derived from an EMBL/GenBank/DDBJ whole genome shotgun (WGS) entry which is preliminary data.</text>
</comment>
<dbReference type="AlphaFoldDB" id="A0A9P6H504"/>
<feature type="compositionally biased region" description="Basic and acidic residues" evidence="1">
    <location>
        <begin position="85"/>
        <end position="100"/>
    </location>
</feature>
<dbReference type="Proteomes" id="UP000736335">
    <property type="component" value="Unassembled WGS sequence"/>
</dbReference>
<feature type="region of interest" description="Disordered" evidence="1">
    <location>
        <begin position="1"/>
        <end position="31"/>
    </location>
</feature>
<accession>A0A9P6H504</accession>
<feature type="compositionally biased region" description="Basic and acidic residues" evidence="1">
    <location>
        <begin position="250"/>
        <end position="259"/>
    </location>
</feature>
<feature type="compositionally biased region" description="Basic and acidic residues" evidence="1">
    <location>
        <begin position="52"/>
        <end position="62"/>
    </location>
</feature>
<feature type="compositionally biased region" description="Polar residues" evidence="1">
    <location>
        <begin position="139"/>
        <end position="163"/>
    </location>
</feature>
<keyword evidence="3" id="KW-1185">Reference proteome</keyword>
<protein>
    <submittedName>
        <fullName evidence="2">Uncharacterized protein</fullName>
    </submittedName>
</protein>
<organism evidence="2 3">
    <name type="scientific">Thelephora terrestris</name>
    <dbReference type="NCBI Taxonomy" id="56493"/>
    <lineage>
        <taxon>Eukaryota</taxon>
        <taxon>Fungi</taxon>
        <taxon>Dikarya</taxon>
        <taxon>Basidiomycota</taxon>
        <taxon>Agaricomycotina</taxon>
        <taxon>Agaricomycetes</taxon>
        <taxon>Thelephorales</taxon>
        <taxon>Thelephoraceae</taxon>
        <taxon>Thelephora</taxon>
    </lineage>
</organism>
<dbReference type="EMBL" id="WIUZ02000029">
    <property type="protein sequence ID" value="KAF9777683.1"/>
    <property type="molecule type" value="Genomic_DNA"/>
</dbReference>